<dbReference type="NCBIfam" id="TIGR04183">
    <property type="entry name" value="Por_Secre_tail"/>
    <property type="match status" value="1"/>
</dbReference>
<name>A0A1V9G361_9BACT</name>
<dbReference type="AlphaFoldDB" id="A0A1V9G361"/>
<dbReference type="OrthoDB" id="1089471at2"/>
<feature type="chain" id="PRO_5012144746" description="Secretion system C-terminal sorting domain-containing protein" evidence="1">
    <location>
        <begin position="20"/>
        <end position="460"/>
    </location>
</feature>
<organism evidence="2 3">
    <name type="scientific">Niastella populi</name>
    <dbReference type="NCBI Taxonomy" id="550983"/>
    <lineage>
        <taxon>Bacteria</taxon>
        <taxon>Pseudomonadati</taxon>
        <taxon>Bacteroidota</taxon>
        <taxon>Chitinophagia</taxon>
        <taxon>Chitinophagales</taxon>
        <taxon>Chitinophagaceae</taxon>
        <taxon>Niastella</taxon>
    </lineage>
</organism>
<protein>
    <recommendedName>
        <fullName evidence="4">Secretion system C-terminal sorting domain-containing protein</fullName>
    </recommendedName>
</protein>
<dbReference type="Proteomes" id="UP000192276">
    <property type="component" value="Unassembled WGS sequence"/>
</dbReference>
<evidence type="ECO:0008006" key="4">
    <source>
        <dbReference type="Google" id="ProtNLM"/>
    </source>
</evidence>
<gene>
    <name evidence="2" type="ORF">A4R26_15005</name>
</gene>
<comment type="caution">
    <text evidence="2">The sequence shown here is derived from an EMBL/GenBank/DDBJ whole genome shotgun (WGS) entry which is preliminary data.</text>
</comment>
<dbReference type="Gene3D" id="2.60.20.10">
    <property type="entry name" value="Crystallins"/>
    <property type="match status" value="1"/>
</dbReference>
<proteinExistence type="predicted"/>
<accession>A0A1V9G361</accession>
<evidence type="ECO:0000313" key="2">
    <source>
        <dbReference type="EMBL" id="OQP65017.1"/>
    </source>
</evidence>
<evidence type="ECO:0000256" key="1">
    <source>
        <dbReference type="SAM" id="SignalP"/>
    </source>
</evidence>
<dbReference type="STRING" id="550983.A4R26_15005"/>
<dbReference type="SUPFAM" id="SSF49695">
    <property type="entry name" value="gamma-Crystallin-like"/>
    <property type="match status" value="1"/>
</dbReference>
<dbReference type="EMBL" id="LWBP01000078">
    <property type="protein sequence ID" value="OQP65017.1"/>
    <property type="molecule type" value="Genomic_DNA"/>
</dbReference>
<reference evidence="3" key="1">
    <citation type="submission" date="2016-04" db="EMBL/GenBank/DDBJ databases">
        <authorList>
            <person name="Chen L."/>
            <person name="Zhuang W."/>
            <person name="Wang G."/>
        </authorList>
    </citation>
    <scope>NUCLEOTIDE SEQUENCE [LARGE SCALE GENOMIC DNA]</scope>
    <source>
        <strain evidence="3">208</strain>
    </source>
</reference>
<evidence type="ECO:0000313" key="3">
    <source>
        <dbReference type="Proteomes" id="UP000192276"/>
    </source>
</evidence>
<dbReference type="RefSeq" id="WP_081163343.1">
    <property type="nucleotide sequence ID" value="NZ_LWBP01000078.1"/>
</dbReference>
<keyword evidence="1" id="KW-0732">Signal</keyword>
<feature type="signal peptide" evidence="1">
    <location>
        <begin position="1"/>
        <end position="19"/>
    </location>
</feature>
<keyword evidence="3" id="KW-1185">Reference proteome</keyword>
<dbReference type="InterPro" id="IPR011024">
    <property type="entry name" value="G_crystallin-like"/>
</dbReference>
<sequence>MKHFLTICLLICIMQTVNANSGIYAGGPVYKNRNYSISELKGSGYTCVVVWTIHIDASGNFNFNAEFPLVQNGAYVGASSYPNFAGDIASLKSAPTSINRLEFCLSAWGSSTFANIRNLINAQGTGSTSILYRNFEVLRNTFPAVDAIGFDDESTYDVNSSTALAVMLGNLGFKVSLVPYTAQSYWTSVATNTNNQRPGTVDRVDLQCYAGGAGNNPCNWNFGSIPVYAGLWDAEKSTSQVQSQLTTWRNNCGVDGGFMWLYDDFDNTTGTEAYAAAINNVFGGGAVNTPAARFFKDCNYTGYAVSLATGSYTLTRLRSYGILNDDISSLTVEGGYSVTLYWDDNYAGSVLGKNTSDACLVDDGWNDKVSSLVISSASAAREQTVTTNDRISNIPGQQEIIFPGSAGPAGIPVRIYDIMGRQVMTARPVANRININSLLPGVYVMVYVKDGRQVSKKFVK</sequence>
<dbReference type="InterPro" id="IPR026444">
    <property type="entry name" value="Secre_tail"/>
</dbReference>